<evidence type="ECO:0000313" key="3">
    <source>
        <dbReference type="Proteomes" id="UP001597511"/>
    </source>
</evidence>
<sequence length="190" mass="21269">MKCILFFCLLLTLAGNSLTAQSATGVQQFWSRLEKLCGKSYEGTITAGGREGDGFTGQKLVMQVLDCKTGVIKIPFYVGENKSRTWILTHQQEKLTLKHDHRHQDGSPDSITMYGGTASNTGAAGMQVFPADQQTCSLIPYACGNVWWMTIEDKTFTYNLRRIGSDRVFTVSFNLEKPVTFNHKPWGWTD</sequence>
<dbReference type="RefSeq" id="WP_386094996.1">
    <property type="nucleotide sequence ID" value="NZ_JBHUOZ010000001.1"/>
</dbReference>
<keyword evidence="3" id="KW-1185">Reference proteome</keyword>
<comment type="caution">
    <text evidence="2">The sequence shown here is derived from an EMBL/GenBank/DDBJ whole genome shotgun (WGS) entry which is preliminary data.</text>
</comment>
<proteinExistence type="predicted"/>
<dbReference type="Proteomes" id="UP001597511">
    <property type="component" value="Unassembled WGS sequence"/>
</dbReference>
<reference evidence="3" key="1">
    <citation type="journal article" date="2019" name="Int. J. Syst. Evol. Microbiol.">
        <title>The Global Catalogue of Microorganisms (GCM) 10K type strain sequencing project: providing services to taxonomists for standard genome sequencing and annotation.</title>
        <authorList>
            <consortium name="The Broad Institute Genomics Platform"/>
            <consortium name="The Broad Institute Genome Sequencing Center for Infectious Disease"/>
            <person name="Wu L."/>
            <person name="Ma J."/>
        </authorList>
    </citation>
    <scope>NUCLEOTIDE SEQUENCE [LARGE SCALE GENOMIC DNA]</scope>
    <source>
        <strain evidence="3">KCTC 23299</strain>
    </source>
</reference>
<evidence type="ECO:0000313" key="2">
    <source>
        <dbReference type="EMBL" id="MFD2918621.1"/>
    </source>
</evidence>
<feature type="signal peptide" evidence="1">
    <location>
        <begin position="1"/>
        <end position="22"/>
    </location>
</feature>
<feature type="chain" id="PRO_5045222760" description="Outer membrane lipoprotein-sorting protein" evidence="1">
    <location>
        <begin position="23"/>
        <end position="190"/>
    </location>
</feature>
<organism evidence="2 3">
    <name type="scientific">Terrimonas rubra</name>
    <dbReference type="NCBI Taxonomy" id="1035890"/>
    <lineage>
        <taxon>Bacteria</taxon>
        <taxon>Pseudomonadati</taxon>
        <taxon>Bacteroidota</taxon>
        <taxon>Chitinophagia</taxon>
        <taxon>Chitinophagales</taxon>
        <taxon>Chitinophagaceae</taxon>
        <taxon>Terrimonas</taxon>
    </lineage>
</organism>
<name>A0ABW6A331_9BACT</name>
<keyword evidence="1" id="KW-0732">Signal</keyword>
<evidence type="ECO:0008006" key="4">
    <source>
        <dbReference type="Google" id="ProtNLM"/>
    </source>
</evidence>
<evidence type="ECO:0000256" key="1">
    <source>
        <dbReference type="SAM" id="SignalP"/>
    </source>
</evidence>
<accession>A0ABW6A331</accession>
<dbReference type="EMBL" id="JBHUOZ010000001">
    <property type="protein sequence ID" value="MFD2918621.1"/>
    <property type="molecule type" value="Genomic_DNA"/>
</dbReference>
<protein>
    <recommendedName>
        <fullName evidence="4">Outer membrane lipoprotein-sorting protein</fullName>
    </recommendedName>
</protein>
<gene>
    <name evidence="2" type="ORF">ACFS6H_02795</name>
</gene>